<dbReference type="RefSeq" id="WP_265507394.1">
    <property type="nucleotide sequence ID" value="NZ_JAOTBE010000031.1"/>
</dbReference>
<dbReference type="PANTHER" id="PTHR44051:SF8">
    <property type="entry name" value="GLUTATHIONE S-TRANSFERASE GSTA"/>
    <property type="match status" value="1"/>
</dbReference>
<protein>
    <submittedName>
        <fullName evidence="2">Glutathione S-transferase family protein</fullName>
    </submittedName>
</protein>
<dbReference type="InterPro" id="IPR004045">
    <property type="entry name" value="Glutathione_S-Trfase_N"/>
</dbReference>
<gene>
    <name evidence="2" type="ORF">ACFFIZ_18270</name>
</gene>
<dbReference type="SUPFAM" id="SSF52833">
    <property type="entry name" value="Thioredoxin-like"/>
    <property type="match status" value="1"/>
</dbReference>
<proteinExistence type="predicted"/>
<dbReference type="Gene3D" id="3.40.30.10">
    <property type="entry name" value="Glutaredoxin"/>
    <property type="match status" value="1"/>
</dbReference>
<dbReference type="Pfam" id="PF02798">
    <property type="entry name" value="GST_N"/>
    <property type="match status" value="1"/>
</dbReference>
<reference evidence="2 3" key="1">
    <citation type="submission" date="2024-09" db="EMBL/GenBank/DDBJ databases">
        <authorList>
            <person name="Sun Q."/>
            <person name="Mori K."/>
        </authorList>
    </citation>
    <scope>NUCLEOTIDE SEQUENCE [LARGE SCALE GENOMIC DNA]</scope>
    <source>
        <strain evidence="2 3">CCM 7904</strain>
    </source>
</reference>
<keyword evidence="3" id="KW-1185">Reference proteome</keyword>
<dbReference type="CDD" id="cd03046">
    <property type="entry name" value="GST_N_GTT1_like"/>
    <property type="match status" value="1"/>
</dbReference>
<organism evidence="2 3">
    <name type="scientific">Paracoccus rhizosphaerae</name>
    <dbReference type="NCBI Taxonomy" id="1133347"/>
    <lineage>
        <taxon>Bacteria</taxon>
        <taxon>Pseudomonadati</taxon>
        <taxon>Pseudomonadota</taxon>
        <taxon>Alphaproteobacteria</taxon>
        <taxon>Rhodobacterales</taxon>
        <taxon>Paracoccaceae</taxon>
        <taxon>Paracoccus</taxon>
    </lineage>
</organism>
<comment type="caution">
    <text evidence="2">The sequence shown here is derived from an EMBL/GenBank/DDBJ whole genome shotgun (WGS) entry which is preliminary data.</text>
</comment>
<dbReference type="PANTHER" id="PTHR44051">
    <property type="entry name" value="GLUTATHIONE S-TRANSFERASE-RELATED"/>
    <property type="match status" value="1"/>
</dbReference>
<dbReference type="InterPro" id="IPR036249">
    <property type="entry name" value="Thioredoxin-like_sf"/>
</dbReference>
<sequence>MTELVLWHVPRSRSVRVLWLLEEIGCPYRLERLPAAASLEQALHPSQAPALQDGDVKMHETGAMTEWLCETRAPQLWRAPAAQGRIGWLDWLHFAETLLHLVAARDVPGGRARLQSALDLLADWLDGSEWLLSHFSGADCQMGYSVWMAAQVVPAQDRPALAAYLDRCLSRPAFQAQTQASWA</sequence>
<dbReference type="SUPFAM" id="SSF47616">
    <property type="entry name" value="GST C-terminal domain-like"/>
    <property type="match status" value="1"/>
</dbReference>
<dbReference type="Proteomes" id="UP001589795">
    <property type="component" value="Unassembled WGS sequence"/>
</dbReference>
<accession>A0ABV6CN66</accession>
<evidence type="ECO:0000313" key="3">
    <source>
        <dbReference type="Proteomes" id="UP001589795"/>
    </source>
</evidence>
<evidence type="ECO:0000313" key="2">
    <source>
        <dbReference type="EMBL" id="MFC0202199.1"/>
    </source>
</evidence>
<dbReference type="InterPro" id="IPR036282">
    <property type="entry name" value="Glutathione-S-Trfase_C_sf"/>
</dbReference>
<dbReference type="PROSITE" id="PS50404">
    <property type="entry name" value="GST_NTER"/>
    <property type="match status" value="1"/>
</dbReference>
<feature type="domain" description="GST N-terminal" evidence="1">
    <location>
        <begin position="1"/>
        <end position="76"/>
    </location>
</feature>
<evidence type="ECO:0000259" key="1">
    <source>
        <dbReference type="PROSITE" id="PS50404"/>
    </source>
</evidence>
<name>A0ABV6CN66_9RHOB</name>
<dbReference type="EMBL" id="JBHLWQ010000175">
    <property type="protein sequence ID" value="MFC0202199.1"/>
    <property type="molecule type" value="Genomic_DNA"/>
</dbReference>
<dbReference type="Gene3D" id="1.20.1050.10">
    <property type="match status" value="1"/>
</dbReference>